<protein>
    <recommendedName>
        <fullName evidence="3">Flagellin</fullName>
    </recommendedName>
</protein>
<reference evidence="7 8" key="1">
    <citation type="journal article" date="2010" name="Stand. Genomic Sci.">
        <title>Complete genome sequence of Arcobacter nitrofigilis type strain (CI).</title>
        <authorList>
            <person name="Pati A."/>
            <person name="Gronow S."/>
            <person name="Lapidus A."/>
            <person name="Copeland A."/>
            <person name="Glavina Del Rio T."/>
            <person name="Nolan M."/>
            <person name="Lucas S."/>
            <person name="Tice H."/>
            <person name="Cheng J.F."/>
            <person name="Han C."/>
            <person name="Chertkov O."/>
            <person name="Bruce D."/>
            <person name="Tapia R."/>
            <person name="Goodwin L."/>
            <person name="Pitluck S."/>
            <person name="Liolios K."/>
            <person name="Ivanova N."/>
            <person name="Mavromatis K."/>
            <person name="Chen A."/>
            <person name="Palaniappan K."/>
            <person name="Land M."/>
            <person name="Hauser L."/>
            <person name="Chang Y.J."/>
            <person name="Jeffries C.D."/>
            <person name="Detter J.C."/>
            <person name="Rohde M."/>
            <person name="Goker M."/>
            <person name="Bristow J."/>
            <person name="Eisen J.A."/>
            <person name="Markowitz V."/>
            <person name="Hugenholtz P."/>
            <person name="Klenk H.P."/>
            <person name="Kyrpides N.C."/>
        </authorList>
    </citation>
    <scope>NUCLEOTIDE SEQUENCE [LARGE SCALE GENOMIC DNA]</scope>
    <source>
        <strain evidence="8">ATCC 33309 / DSM 7299 / CCUG 15893 / LMG 7604 / NCTC 12251 / CI</strain>
    </source>
</reference>
<gene>
    <name evidence="7" type="ordered locus">Arnit_0393</name>
</gene>
<feature type="compositionally biased region" description="Polar residues" evidence="4">
    <location>
        <begin position="145"/>
        <end position="166"/>
    </location>
</feature>
<keyword evidence="7" id="KW-0282">Flagellum</keyword>
<evidence type="ECO:0000259" key="6">
    <source>
        <dbReference type="Pfam" id="PF00700"/>
    </source>
</evidence>
<dbReference type="Pfam" id="PF00669">
    <property type="entry name" value="Flagellin_N"/>
    <property type="match status" value="1"/>
</dbReference>
<dbReference type="GO" id="GO:0005576">
    <property type="term" value="C:extracellular region"/>
    <property type="evidence" value="ECO:0007669"/>
    <property type="project" value="UniProtKB-SubCell"/>
</dbReference>
<evidence type="ECO:0000313" key="8">
    <source>
        <dbReference type="Proteomes" id="UP000000939"/>
    </source>
</evidence>
<proteinExistence type="inferred from homology"/>
<evidence type="ECO:0000256" key="4">
    <source>
        <dbReference type="SAM" id="MobiDB-lite"/>
    </source>
</evidence>
<comment type="function">
    <text evidence="3">Flagellin is the subunit protein which polymerizes to form the filaments of bacterial flagella.</text>
</comment>
<dbReference type="InterPro" id="IPR046358">
    <property type="entry name" value="Flagellin_C"/>
</dbReference>
<dbReference type="RefSeq" id="WP_013134203.1">
    <property type="nucleotide sequence ID" value="NC_014166.1"/>
</dbReference>
<keyword evidence="3" id="KW-0964">Secreted</keyword>
<comment type="subcellular location">
    <subcellularLocation>
        <location evidence="3">Secreted</location>
    </subcellularLocation>
    <subcellularLocation>
        <location evidence="3">Bacterial flagellum</location>
    </subcellularLocation>
</comment>
<dbReference type="Proteomes" id="UP000000939">
    <property type="component" value="Chromosome"/>
</dbReference>
<dbReference type="OrthoDB" id="9796789at2"/>
<dbReference type="AlphaFoldDB" id="D5V5M2"/>
<dbReference type="GO" id="GO:0005198">
    <property type="term" value="F:structural molecule activity"/>
    <property type="evidence" value="ECO:0007669"/>
    <property type="project" value="UniProtKB-UniRule"/>
</dbReference>
<accession>D5V5M2</accession>
<evidence type="ECO:0000313" key="7">
    <source>
        <dbReference type="EMBL" id="ADG92058.1"/>
    </source>
</evidence>
<feature type="domain" description="Flagellin N-terminal" evidence="5">
    <location>
        <begin position="24"/>
        <end position="139"/>
    </location>
</feature>
<dbReference type="InterPro" id="IPR042187">
    <property type="entry name" value="Flagellin_C_sub2"/>
</dbReference>
<dbReference type="PANTHER" id="PTHR42792">
    <property type="entry name" value="FLAGELLIN"/>
    <property type="match status" value="1"/>
</dbReference>
<dbReference type="Pfam" id="PF00700">
    <property type="entry name" value="Flagellin_C"/>
    <property type="match status" value="1"/>
</dbReference>
<evidence type="ECO:0000256" key="1">
    <source>
        <dbReference type="ARBA" id="ARBA00005709"/>
    </source>
</evidence>
<dbReference type="HOGENOM" id="CLU_011142_2_2_7"/>
<keyword evidence="7" id="KW-0966">Cell projection</keyword>
<dbReference type="PANTHER" id="PTHR42792:SF2">
    <property type="entry name" value="FLAGELLIN"/>
    <property type="match status" value="1"/>
</dbReference>
<feature type="region of interest" description="Disordered" evidence="4">
    <location>
        <begin position="128"/>
        <end position="166"/>
    </location>
</feature>
<dbReference type="PRINTS" id="PR00207">
    <property type="entry name" value="FLAGELLIN"/>
</dbReference>
<evidence type="ECO:0000256" key="2">
    <source>
        <dbReference type="ARBA" id="ARBA00023143"/>
    </source>
</evidence>
<dbReference type="InterPro" id="IPR001029">
    <property type="entry name" value="Flagellin_N"/>
</dbReference>
<keyword evidence="2 3" id="KW-0975">Bacterial flagellum</keyword>
<dbReference type="GO" id="GO:0009288">
    <property type="term" value="C:bacterial-type flagellum"/>
    <property type="evidence" value="ECO:0007669"/>
    <property type="project" value="UniProtKB-SubCell"/>
</dbReference>
<dbReference type="SUPFAM" id="SSF64518">
    <property type="entry name" value="Phase 1 flagellin"/>
    <property type="match status" value="1"/>
</dbReference>
<dbReference type="eggNOG" id="COG1344">
    <property type="taxonomic scope" value="Bacteria"/>
</dbReference>
<dbReference type="InterPro" id="IPR001492">
    <property type="entry name" value="Flagellin"/>
</dbReference>
<organism evidence="7 8">
    <name type="scientific">Arcobacter nitrofigilis (strain ATCC 33309 / DSM 7299 / CCUG 15893 / LMG 7604 / NCTC 12251 / CI)</name>
    <name type="common">Campylobacter nitrofigilis</name>
    <dbReference type="NCBI Taxonomy" id="572480"/>
    <lineage>
        <taxon>Bacteria</taxon>
        <taxon>Pseudomonadati</taxon>
        <taxon>Campylobacterota</taxon>
        <taxon>Epsilonproteobacteria</taxon>
        <taxon>Campylobacterales</taxon>
        <taxon>Arcobacteraceae</taxon>
        <taxon>Arcobacter</taxon>
    </lineage>
</organism>
<feature type="domain" description="Flagellin C-terminal" evidence="6">
    <location>
        <begin position="192"/>
        <end position="278"/>
    </location>
</feature>
<dbReference type="Gene3D" id="1.20.1330.10">
    <property type="entry name" value="f41 fragment of flagellin, N-terminal domain"/>
    <property type="match status" value="1"/>
</dbReference>
<dbReference type="EMBL" id="CP001999">
    <property type="protein sequence ID" value="ADG92058.1"/>
    <property type="molecule type" value="Genomic_DNA"/>
</dbReference>
<keyword evidence="8" id="KW-1185">Reference proteome</keyword>
<comment type="similarity">
    <text evidence="1 3">Belongs to the bacterial flagellin family.</text>
</comment>
<dbReference type="Gene3D" id="6.10.10.10">
    <property type="entry name" value="Flagellar export chaperone, C-terminal domain"/>
    <property type="match status" value="1"/>
</dbReference>
<evidence type="ECO:0000259" key="5">
    <source>
        <dbReference type="Pfam" id="PF00669"/>
    </source>
</evidence>
<evidence type="ECO:0000256" key="3">
    <source>
        <dbReference type="RuleBase" id="RU362073"/>
    </source>
</evidence>
<feature type="compositionally biased region" description="Polar residues" evidence="4">
    <location>
        <begin position="128"/>
        <end position="137"/>
    </location>
</feature>
<keyword evidence="7" id="KW-0969">Cilium</keyword>
<name>D5V5M2_ARCNC</name>
<sequence>MTISNDYSNYLYVPEELQGVRSSNPLEKIATNKELTKASDDPALLAISDQLNYEQSGLTQGVQNINSALSYLQIGDSALGEQSDILNTIREKTLQAATDTTSDDQRNIIRNDISKLLEQFDNIASSTSYGDNSILQKNQDDKGESNTFDAQTGTDSQDSTSLNPLQSNTQGLGLDGFLQDGTFSADDARTFLDTIDQASAKLQDFRSDIGSTAQQLESSYTSMSAQVVNNSSALSTISNVDFAKEVSSFSKQNILAQIGSFGQSQANNINQQSVLRLLS</sequence>
<dbReference type="STRING" id="572480.Arnit_0393"/>
<dbReference type="KEGG" id="ant:Arnit_0393"/>